<feature type="binding site" evidence="11">
    <location>
        <position position="235"/>
    </location>
    <ligand>
        <name>ATP</name>
        <dbReference type="ChEBI" id="CHEBI:30616"/>
    </ligand>
</feature>
<evidence type="ECO:0000313" key="18">
    <source>
        <dbReference type="EMBL" id="SER76420.1"/>
    </source>
</evidence>
<dbReference type="NCBIfam" id="NF006761">
    <property type="entry name" value="PRK09282.1"/>
    <property type="match status" value="1"/>
</dbReference>
<dbReference type="SUPFAM" id="SSF56059">
    <property type="entry name" value="Glutathione synthetase ATP-binding domain-like"/>
    <property type="match status" value="1"/>
</dbReference>
<dbReference type="SMART" id="SM00878">
    <property type="entry name" value="Biotin_carb_C"/>
    <property type="match status" value="1"/>
</dbReference>
<protein>
    <recommendedName>
        <fullName evidence="2 9">Pyruvate carboxylase</fullName>
        <ecNumber evidence="2 9">6.4.1.1</ecNumber>
    </recommendedName>
</protein>
<feature type="modified residue" description="N6-carboxylysine" evidence="13">
    <location>
        <position position="706"/>
    </location>
</feature>
<organism evidence="18 19">
    <name type="scientific">Isobaculum melis</name>
    <dbReference type="NCBI Taxonomy" id="142588"/>
    <lineage>
        <taxon>Bacteria</taxon>
        <taxon>Bacillati</taxon>
        <taxon>Bacillota</taxon>
        <taxon>Bacilli</taxon>
        <taxon>Lactobacillales</taxon>
        <taxon>Carnobacteriaceae</taxon>
        <taxon>Isobaculum</taxon>
    </lineage>
</organism>
<dbReference type="InterPro" id="IPR011761">
    <property type="entry name" value="ATP-grasp"/>
</dbReference>
<dbReference type="NCBIfam" id="NF009554">
    <property type="entry name" value="PRK12999.1"/>
    <property type="match status" value="1"/>
</dbReference>
<sequence>MEKVLVANRGEIAIRIFRACTELSMKTVAVYSNEDASSVHRFKADEAYLVGAGKKPIDAYLDMDDMIRIAKEAGADAIHPGYGFLSENITFAKKCDEAGLTFIGPTRHHLDIFGDKIKAKTAALEAGIQIIPGTDGPVAGIEDVHLFGQKYGYPIMIKAALGGGGRGMRVAHSEAEATEAFERAKSEAKAAFGSDEIYVEKYIADPKHIEVQILGDKHGNILHLFERDCSVQRRHQKVVEVAPCVSISTELRERMCQAAVKLAKHVGYVNAGTVEFLLEGDDFYFIEVNPRVQVEHTITEMVTGIDIVQSQLQIAQGQDLHKEMKLPKQKDLLLMGAAIQCRITTEDPMNHFLPDTGTIDTYRSPGGFGIRLDAGNGFQGTVVKPFYDSLLVKACVHALTFEKAVEKMDRALKEFRIRGVKTNIPFMENVINHPVFLSGEAKTTFIDTTPALFVFSKLRDRGNKTMKYISSVTVNGFPGIEKIEKPFLKLPRMPKKLKQQAPIEGTKQLLDRAGATGVTDWIKAQNQVLLTDTTFRDAHQSLLATRVRTKDFLQIAEQTAQAMPQFFSTEMWGGATFDVAYRFLNEDPWERLEKLRSQMPNVLFQMLFRGSNAVGYQNYPDNVIETFIQQAAKSGIDVFRIFDSLNWLPQMEKSIQAVRDAGKIAEAAICYTGDLFDPARQKYDVHYYKKLAKELEQQGAHIIAVKDMAGLLKPQAAYRLISELKETTDLPIHLHTHDTSGNGILTYSEAVKAGVDIVDVAMSAMSGGTSQPSLSSLYYALEHTNRSPKLDISAAQEINHYWEDVRNLYQDFENGVTAPQTEVYQHEMPGGQYSNLQQQAKAVGLEDKWDEIKAVYPKVNQLFGDIVKVTPSSKVIGDMALFMVQNNLTEEDIYQKGTQIDFPASVISFFMGDLGQPEGGFPKELQKIILKDKQPYTVRPGSLTEPIDFEKVALDLAEKIEDTPSIQDVLSYLMYPQVFLDYQKMYAQFGDVTLLDTPTFFHGMRPGETIEVQIEKGKTLIIKLIEIGEPDTEGMRIMFYELNGQGRQIVVKDIGIQTTSIARRKIEPTNQEHVGATMPGSIIEVLVKQGDQVKCGQSLITTEAMKMETTIQANFDGVISQIYVQNGDMIETNDLLLEVIAN</sequence>
<evidence type="ECO:0000256" key="9">
    <source>
        <dbReference type="PIRNR" id="PIRNR001594"/>
    </source>
</evidence>
<dbReference type="CDD" id="cd06850">
    <property type="entry name" value="biotinyl_domain"/>
    <property type="match status" value="1"/>
</dbReference>
<feature type="domain" description="ATP-grasp" evidence="15">
    <location>
        <begin position="120"/>
        <end position="316"/>
    </location>
</feature>
<evidence type="ECO:0000256" key="13">
    <source>
        <dbReference type="PIRSR" id="PIRSR001594-4"/>
    </source>
</evidence>
<dbReference type="InterPro" id="IPR055268">
    <property type="entry name" value="PCB-like"/>
</dbReference>
<keyword evidence="5 9" id="KW-0547">Nucleotide-binding</keyword>
<dbReference type="GO" id="GO:0006094">
    <property type="term" value="P:gluconeogenesis"/>
    <property type="evidence" value="ECO:0007669"/>
    <property type="project" value="InterPro"/>
</dbReference>
<keyword evidence="18" id="KW-0670">Pyruvate</keyword>
<dbReference type="Pfam" id="PF02786">
    <property type="entry name" value="CPSase_L_D2"/>
    <property type="match status" value="1"/>
</dbReference>
<evidence type="ECO:0000256" key="4">
    <source>
        <dbReference type="ARBA" id="ARBA00022723"/>
    </source>
</evidence>
<keyword evidence="7" id="KW-0464">Manganese</keyword>
<dbReference type="InterPro" id="IPR000089">
    <property type="entry name" value="Biotin_lipoyl"/>
</dbReference>
<dbReference type="InterPro" id="IPR011054">
    <property type="entry name" value="Rudment_hybrid_motif"/>
</dbReference>
<feature type="binding site" evidence="12">
    <location>
        <position position="537"/>
    </location>
    <ligand>
        <name>Mn(2+)</name>
        <dbReference type="ChEBI" id="CHEBI:29035"/>
    </ligand>
</feature>
<dbReference type="RefSeq" id="WP_092651192.1">
    <property type="nucleotide sequence ID" value="NZ_FOHA01000005.1"/>
</dbReference>
<feature type="active site" evidence="10">
    <location>
        <position position="291"/>
    </location>
</feature>
<dbReference type="InterPro" id="IPR000891">
    <property type="entry name" value="PYR_CT"/>
</dbReference>
<dbReference type="InterPro" id="IPR005482">
    <property type="entry name" value="Biotin_COase_C"/>
</dbReference>
<dbReference type="GO" id="GO:0005524">
    <property type="term" value="F:ATP binding"/>
    <property type="evidence" value="ECO:0007669"/>
    <property type="project" value="UniProtKB-UniRule"/>
</dbReference>
<dbReference type="Pfam" id="PF00289">
    <property type="entry name" value="Biotin_carb_N"/>
    <property type="match status" value="1"/>
</dbReference>
<dbReference type="SUPFAM" id="SSF51230">
    <property type="entry name" value="Single hybrid motif"/>
    <property type="match status" value="1"/>
</dbReference>
<evidence type="ECO:0000256" key="11">
    <source>
        <dbReference type="PIRSR" id="PIRSR001594-2"/>
    </source>
</evidence>
<evidence type="ECO:0000259" key="14">
    <source>
        <dbReference type="PROSITE" id="PS50968"/>
    </source>
</evidence>
<feature type="modified residue" description="N6-biotinyllysine" evidence="13">
    <location>
        <position position="1106"/>
    </location>
</feature>
<dbReference type="PANTHER" id="PTHR43778">
    <property type="entry name" value="PYRUVATE CARBOXYLASE"/>
    <property type="match status" value="1"/>
</dbReference>
<dbReference type="OrthoDB" id="9807469at2"/>
<evidence type="ECO:0000256" key="1">
    <source>
        <dbReference type="ARBA" id="ARBA00001953"/>
    </source>
</evidence>
<reference evidence="18 19" key="1">
    <citation type="submission" date="2016-10" db="EMBL/GenBank/DDBJ databases">
        <authorList>
            <person name="de Groot N.N."/>
        </authorList>
    </citation>
    <scope>NUCLEOTIDE SEQUENCE [LARGE SCALE GENOMIC DNA]</scope>
    <source>
        <strain evidence="18 19">DSM 13760</strain>
    </source>
</reference>
<keyword evidence="6 9" id="KW-0067">ATP-binding</keyword>
<dbReference type="Proteomes" id="UP000198948">
    <property type="component" value="Unassembled WGS sequence"/>
</dbReference>
<feature type="domain" description="Biotin carboxylation" evidence="16">
    <location>
        <begin position="1"/>
        <end position="451"/>
    </location>
</feature>
<evidence type="ECO:0000256" key="12">
    <source>
        <dbReference type="PIRSR" id="PIRSR001594-3"/>
    </source>
</evidence>
<keyword evidence="3 9" id="KW-0436">Ligase</keyword>
<dbReference type="InterPro" id="IPR011053">
    <property type="entry name" value="Single_hybrid_motif"/>
</dbReference>
<evidence type="ECO:0000259" key="16">
    <source>
        <dbReference type="PROSITE" id="PS50979"/>
    </source>
</evidence>
<dbReference type="InterPro" id="IPR013785">
    <property type="entry name" value="Aldolase_TIM"/>
</dbReference>
<dbReference type="Pfam" id="PF00682">
    <property type="entry name" value="HMGL-like"/>
    <property type="match status" value="1"/>
</dbReference>
<dbReference type="EC" id="6.4.1.1" evidence="2 9"/>
<dbReference type="Gene3D" id="2.40.50.100">
    <property type="match status" value="1"/>
</dbReference>
<dbReference type="Gene3D" id="3.20.20.70">
    <property type="entry name" value="Aldolase class I"/>
    <property type="match status" value="1"/>
</dbReference>
<evidence type="ECO:0000256" key="5">
    <source>
        <dbReference type="ARBA" id="ARBA00022741"/>
    </source>
</evidence>
<dbReference type="SUPFAM" id="SSF52440">
    <property type="entry name" value="PreATP-grasp domain"/>
    <property type="match status" value="1"/>
</dbReference>
<dbReference type="SUPFAM" id="SSF51569">
    <property type="entry name" value="Aldolase"/>
    <property type="match status" value="1"/>
</dbReference>
<dbReference type="GO" id="GO:0005737">
    <property type="term" value="C:cytoplasm"/>
    <property type="evidence" value="ECO:0007669"/>
    <property type="project" value="TreeGrafter"/>
</dbReference>
<dbReference type="PROSITE" id="PS00867">
    <property type="entry name" value="CPSASE_2"/>
    <property type="match status" value="1"/>
</dbReference>
<dbReference type="SUPFAM" id="SSF89000">
    <property type="entry name" value="post-HMGL domain-like"/>
    <property type="match status" value="1"/>
</dbReference>
<feature type="binding site" evidence="11">
    <location>
        <position position="200"/>
    </location>
    <ligand>
        <name>ATP</name>
        <dbReference type="ChEBI" id="CHEBI:30616"/>
    </ligand>
</feature>
<dbReference type="InterPro" id="IPR003379">
    <property type="entry name" value="Carboxylase_cons_dom"/>
</dbReference>
<evidence type="ECO:0000259" key="17">
    <source>
        <dbReference type="PROSITE" id="PS50991"/>
    </source>
</evidence>
<feature type="domain" description="Lipoyl-binding" evidence="14">
    <location>
        <begin position="1063"/>
        <end position="1140"/>
    </location>
</feature>
<dbReference type="NCBIfam" id="TIGR01235">
    <property type="entry name" value="pyruv_carbox"/>
    <property type="match status" value="1"/>
</dbReference>
<dbReference type="PROSITE" id="PS00866">
    <property type="entry name" value="CPSASE_1"/>
    <property type="match status" value="1"/>
</dbReference>
<dbReference type="InterPro" id="IPR005479">
    <property type="entry name" value="CPAse_ATP-bd"/>
</dbReference>
<feature type="binding site" evidence="11">
    <location>
        <position position="116"/>
    </location>
    <ligand>
        <name>ATP</name>
        <dbReference type="ChEBI" id="CHEBI:30616"/>
    </ligand>
</feature>
<comment type="catalytic activity">
    <reaction evidence="9">
        <text>hydrogencarbonate + pyruvate + ATP = oxaloacetate + ADP + phosphate + H(+)</text>
        <dbReference type="Rhea" id="RHEA:20844"/>
        <dbReference type="ChEBI" id="CHEBI:15361"/>
        <dbReference type="ChEBI" id="CHEBI:15378"/>
        <dbReference type="ChEBI" id="CHEBI:16452"/>
        <dbReference type="ChEBI" id="CHEBI:17544"/>
        <dbReference type="ChEBI" id="CHEBI:30616"/>
        <dbReference type="ChEBI" id="CHEBI:43474"/>
        <dbReference type="ChEBI" id="CHEBI:456216"/>
        <dbReference type="EC" id="6.4.1.1"/>
    </reaction>
</comment>
<dbReference type="Pfam" id="PF00364">
    <property type="entry name" value="Biotin_lipoyl"/>
    <property type="match status" value="1"/>
</dbReference>
<dbReference type="FunFam" id="3.20.20.70:FF:000033">
    <property type="entry name" value="Pyruvate carboxylase"/>
    <property type="match status" value="1"/>
</dbReference>
<evidence type="ECO:0000256" key="2">
    <source>
        <dbReference type="ARBA" id="ARBA00013057"/>
    </source>
</evidence>
<feature type="binding site" evidence="12">
    <location>
        <position position="737"/>
    </location>
    <ligand>
        <name>Mn(2+)</name>
        <dbReference type="ChEBI" id="CHEBI:29035"/>
    </ligand>
</feature>
<dbReference type="PIRSF" id="PIRSF001594">
    <property type="entry name" value="Pyruv_carbox"/>
    <property type="match status" value="1"/>
</dbReference>
<dbReference type="PROSITE" id="PS50968">
    <property type="entry name" value="BIOTINYL_LIPOYL"/>
    <property type="match status" value="1"/>
</dbReference>
<evidence type="ECO:0000313" key="19">
    <source>
        <dbReference type="Proteomes" id="UP000198948"/>
    </source>
</evidence>
<accession>A0A1H9RU80</accession>
<dbReference type="FunFam" id="3.30.470.20:FF:000012">
    <property type="entry name" value="Pyruvate carboxylase"/>
    <property type="match status" value="1"/>
</dbReference>
<comment type="cofactor">
    <cofactor evidence="1 9">
        <name>biotin</name>
        <dbReference type="ChEBI" id="CHEBI:57586"/>
    </cofactor>
</comment>
<keyword evidence="19" id="KW-1185">Reference proteome</keyword>
<feature type="binding site" evidence="12">
    <location>
        <position position="735"/>
    </location>
    <ligand>
        <name>Mn(2+)</name>
        <dbReference type="ChEBI" id="CHEBI:29035"/>
    </ligand>
</feature>
<dbReference type="Pfam" id="PF02785">
    <property type="entry name" value="Biotin_carb_C"/>
    <property type="match status" value="1"/>
</dbReference>
<evidence type="ECO:0000256" key="3">
    <source>
        <dbReference type="ARBA" id="ARBA00022598"/>
    </source>
</evidence>
<keyword evidence="8 9" id="KW-0092">Biotin</keyword>
<dbReference type="GO" id="GO:0046872">
    <property type="term" value="F:metal ion binding"/>
    <property type="evidence" value="ECO:0007669"/>
    <property type="project" value="UniProtKB-KW"/>
</dbReference>
<dbReference type="FunFam" id="3.40.50.20:FF:000010">
    <property type="entry name" value="Propionyl-CoA carboxylase subunit alpha"/>
    <property type="match status" value="1"/>
</dbReference>
<dbReference type="PROSITE" id="PS50975">
    <property type="entry name" value="ATP_GRASP"/>
    <property type="match status" value="1"/>
</dbReference>
<dbReference type="FunFam" id="2.40.50.100:FF:000003">
    <property type="entry name" value="Acetyl-CoA carboxylase biotin carboxyl carrier protein"/>
    <property type="match status" value="1"/>
</dbReference>
<evidence type="ECO:0000256" key="7">
    <source>
        <dbReference type="ARBA" id="ARBA00023211"/>
    </source>
</evidence>
<dbReference type="STRING" id="142588.SAMN04488559_10592"/>
<dbReference type="AlphaFoldDB" id="A0A1H9RU80"/>
<dbReference type="Pfam" id="PF02436">
    <property type="entry name" value="PYC_OADA"/>
    <property type="match status" value="1"/>
</dbReference>
<dbReference type="PANTHER" id="PTHR43778:SF2">
    <property type="entry name" value="PYRUVATE CARBOXYLASE, MITOCHONDRIAL"/>
    <property type="match status" value="1"/>
</dbReference>
<dbReference type="EMBL" id="FOHA01000005">
    <property type="protein sequence ID" value="SER76420.1"/>
    <property type="molecule type" value="Genomic_DNA"/>
</dbReference>
<feature type="binding site" evidence="11">
    <location>
        <position position="870"/>
    </location>
    <ligand>
        <name>substrate</name>
    </ligand>
</feature>
<dbReference type="InterPro" id="IPR005481">
    <property type="entry name" value="BC-like_N"/>
</dbReference>
<keyword evidence="4 12" id="KW-0479">Metal-binding</keyword>
<gene>
    <name evidence="18" type="ORF">SAMN04488559_10592</name>
</gene>
<feature type="binding site" evidence="11">
    <location>
        <position position="609"/>
    </location>
    <ligand>
        <name>substrate</name>
    </ligand>
</feature>
<evidence type="ECO:0000256" key="6">
    <source>
        <dbReference type="ARBA" id="ARBA00022840"/>
    </source>
</evidence>
<dbReference type="InterPro" id="IPR011764">
    <property type="entry name" value="Biotin_carboxylation_dom"/>
</dbReference>
<dbReference type="GO" id="GO:0004736">
    <property type="term" value="F:pyruvate carboxylase activity"/>
    <property type="evidence" value="ECO:0007669"/>
    <property type="project" value="UniProtKB-EC"/>
</dbReference>
<dbReference type="InterPro" id="IPR005930">
    <property type="entry name" value="Pyruv_COase"/>
</dbReference>
<dbReference type="CDD" id="cd07937">
    <property type="entry name" value="DRE_TIM_PC_TC_5S"/>
    <property type="match status" value="1"/>
</dbReference>
<name>A0A1H9RU80_9LACT</name>
<comment type="function">
    <text evidence="9">Catalyzes a 2-step reaction, involving the ATP-dependent carboxylation of the covalently attached biotin in the first step and the transfer of the carboxyl group to pyruvate in the second.</text>
</comment>
<dbReference type="Gene3D" id="3.10.600.10">
    <property type="entry name" value="pyruvate carboxylase f1077a mutant domain"/>
    <property type="match status" value="1"/>
</dbReference>
<dbReference type="InterPro" id="IPR016185">
    <property type="entry name" value="PreATP-grasp_dom_sf"/>
</dbReference>
<dbReference type="PROSITE" id="PS50979">
    <property type="entry name" value="BC"/>
    <property type="match status" value="1"/>
</dbReference>
<dbReference type="SUPFAM" id="SSF51246">
    <property type="entry name" value="Rudiment single hybrid motif"/>
    <property type="match status" value="1"/>
</dbReference>
<dbReference type="FunFam" id="3.30.1490.20:FF:000018">
    <property type="entry name" value="Biotin carboxylase"/>
    <property type="match status" value="1"/>
</dbReference>
<dbReference type="Gene3D" id="3.30.470.20">
    <property type="entry name" value="ATP-grasp fold, B domain"/>
    <property type="match status" value="1"/>
</dbReference>
<proteinExistence type="predicted"/>
<evidence type="ECO:0000259" key="15">
    <source>
        <dbReference type="PROSITE" id="PS50975"/>
    </source>
</evidence>
<dbReference type="PROSITE" id="PS50991">
    <property type="entry name" value="PYR_CT"/>
    <property type="match status" value="1"/>
</dbReference>
<feature type="domain" description="Pyruvate carboxyltransferase" evidence="17">
    <location>
        <begin position="528"/>
        <end position="796"/>
    </location>
</feature>
<evidence type="ECO:0000256" key="8">
    <source>
        <dbReference type="ARBA" id="ARBA00023267"/>
    </source>
</evidence>
<feature type="binding site" description="via carbamate group" evidence="12">
    <location>
        <position position="706"/>
    </location>
    <ligand>
        <name>Mn(2+)</name>
        <dbReference type="ChEBI" id="CHEBI:29035"/>
    </ligand>
</feature>
<evidence type="ECO:0000256" key="10">
    <source>
        <dbReference type="PIRSR" id="PIRSR001594-1"/>
    </source>
</evidence>